<dbReference type="OrthoDB" id="16547at2759"/>
<gene>
    <name evidence="1" type="ORF">Naga_100052g6</name>
</gene>
<dbReference type="PANTHER" id="PTHR33594">
    <property type="entry name" value="SUPERFAMILY HYDROLASE, PUTATIVE (AFU_ORTHOLOGUE AFUA_1G03035)-RELATED"/>
    <property type="match status" value="1"/>
</dbReference>
<proteinExistence type="predicted"/>
<dbReference type="InterPro" id="IPR003607">
    <property type="entry name" value="HD/PDEase_dom"/>
</dbReference>
<dbReference type="EMBL" id="AZIL01002282">
    <property type="protein sequence ID" value="EWM22056.1"/>
    <property type="molecule type" value="Genomic_DNA"/>
</dbReference>
<sequence length="256" mass="27738">MQNPASFHTHSPVKAALVHVKQHCKGVDASHDICHIERVLALTDRIARAQGLNSCELEMAWLCAVLHDVGDPKYTSNGVKVLNGVLDQLQADGHITPGQAQRIQAVVLRVSFREELPGGMFTPGDLLTYPELGPVKDADQLDAIGAIGIARTFAFGGALGREMYSSEMAASHGAGLENRRRPLPASKIEYLASSAVSVENGQTTTKGHDTLTHFHDKLLHLAARMKTSEGRALAKARHAFMESFVAEFVEEITGKR</sequence>
<keyword evidence="1" id="KW-0378">Hydrolase</keyword>
<dbReference type="GO" id="GO:0016787">
    <property type="term" value="F:hydrolase activity"/>
    <property type="evidence" value="ECO:0007669"/>
    <property type="project" value="UniProtKB-KW"/>
</dbReference>
<dbReference type="Proteomes" id="UP000019335">
    <property type="component" value="Unassembled WGS sequence"/>
</dbReference>
<evidence type="ECO:0000313" key="1">
    <source>
        <dbReference type="EMBL" id="EWM22056.1"/>
    </source>
</evidence>
<evidence type="ECO:0000313" key="2">
    <source>
        <dbReference type="Proteomes" id="UP000019335"/>
    </source>
</evidence>
<dbReference type="PANTHER" id="PTHR33594:SF1">
    <property type="entry name" value="HD_PDEASE DOMAIN-CONTAINING PROTEIN"/>
    <property type="match status" value="1"/>
</dbReference>
<protein>
    <submittedName>
        <fullName evidence="1">Metal dependent phosphohydrolase</fullName>
    </submittedName>
</protein>
<accession>W7TNU0</accession>
<keyword evidence="2" id="KW-1185">Reference proteome</keyword>
<reference evidence="1 2" key="1">
    <citation type="journal article" date="2014" name="Mol. Plant">
        <title>Chromosome Scale Genome Assembly and Transcriptome Profiling of Nannochloropsis gaditana in Nitrogen Depletion.</title>
        <authorList>
            <person name="Corteggiani Carpinelli E."/>
            <person name="Telatin A."/>
            <person name="Vitulo N."/>
            <person name="Forcato C."/>
            <person name="D'Angelo M."/>
            <person name="Schiavon R."/>
            <person name="Vezzi A."/>
            <person name="Giacometti G.M."/>
            <person name="Morosinotto T."/>
            <person name="Valle G."/>
        </authorList>
    </citation>
    <scope>NUCLEOTIDE SEQUENCE [LARGE SCALE GENOMIC DNA]</scope>
    <source>
        <strain evidence="1 2">B-31</strain>
    </source>
</reference>
<dbReference type="SUPFAM" id="SSF109604">
    <property type="entry name" value="HD-domain/PDEase-like"/>
    <property type="match status" value="1"/>
</dbReference>
<organism evidence="1 2">
    <name type="scientific">Nannochloropsis gaditana</name>
    <dbReference type="NCBI Taxonomy" id="72520"/>
    <lineage>
        <taxon>Eukaryota</taxon>
        <taxon>Sar</taxon>
        <taxon>Stramenopiles</taxon>
        <taxon>Ochrophyta</taxon>
        <taxon>Eustigmatophyceae</taxon>
        <taxon>Eustigmatales</taxon>
        <taxon>Monodopsidaceae</taxon>
        <taxon>Nannochloropsis</taxon>
    </lineage>
</organism>
<comment type="caution">
    <text evidence="1">The sequence shown here is derived from an EMBL/GenBank/DDBJ whole genome shotgun (WGS) entry which is preliminary data.</text>
</comment>
<name>W7TNU0_9STRA</name>
<dbReference type="Gene3D" id="1.10.3210.50">
    <property type="match status" value="1"/>
</dbReference>
<dbReference type="AlphaFoldDB" id="W7TNU0"/>
<dbReference type="CDD" id="cd00077">
    <property type="entry name" value="HDc"/>
    <property type="match status" value="1"/>
</dbReference>